<evidence type="ECO:0000256" key="1">
    <source>
        <dbReference type="SAM" id="MobiDB-lite"/>
    </source>
</evidence>
<feature type="region of interest" description="Disordered" evidence="1">
    <location>
        <begin position="1"/>
        <end position="20"/>
    </location>
</feature>
<sequence>MQNYLLSRSNEEYPVQTQDDHRNMKKIVSNLIGGKSRPQQYMNHKKIFTLVRVITRKKY</sequence>
<accession>A0A6C0C814</accession>
<name>A0A6C0C814_9ZZZZ</name>
<proteinExistence type="predicted"/>
<reference evidence="2" key="1">
    <citation type="journal article" date="2020" name="Nature">
        <title>Giant virus diversity and host interactions through global metagenomics.</title>
        <authorList>
            <person name="Schulz F."/>
            <person name="Roux S."/>
            <person name="Paez-Espino D."/>
            <person name="Jungbluth S."/>
            <person name="Walsh D.A."/>
            <person name="Denef V.J."/>
            <person name="McMahon K.D."/>
            <person name="Konstantinidis K.T."/>
            <person name="Eloe-Fadrosh E.A."/>
            <person name="Kyrpides N.C."/>
            <person name="Woyke T."/>
        </authorList>
    </citation>
    <scope>NUCLEOTIDE SEQUENCE</scope>
    <source>
        <strain evidence="2">GVMAG-M-3300020192-26</strain>
    </source>
</reference>
<dbReference type="EMBL" id="MN739358">
    <property type="protein sequence ID" value="QHT00718.1"/>
    <property type="molecule type" value="Genomic_DNA"/>
</dbReference>
<protein>
    <submittedName>
        <fullName evidence="2">Uncharacterized protein</fullName>
    </submittedName>
</protein>
<dbReference type="AlphaFoldDB" id="A0A6C0C814"/>
<evidence type="ECO:0000313" key="2">
    <source>
        <dbReference type="EMBL" id="QHT00718.1"/>
    </source>
</evidence>
<organism evidence="2">
    <name type="scientific">viral metagenome</name>
    <dbReference type="NCBI Taxonomy" id="1070528"/>
    <lineage>
        <taxon>unclassified sequences</taxon>
        <taxon>metagenomes</taxon>
        <taxon>organismal metagenomes</taxon>
    </lineage>
</organism>